<reference evidence="2" key="1">
    <citation type="submission" date="2015-07" db="EMBL/GenBank/DDBJ databases">
        <title>Genome sequencing of Sunxiuqinia dokdonensis strain SK.</title>
        <authorList>
            <person name="Ahn S."/>
            <person name="Kim B.-C."/>
        </authorList>
    </citation>
    <scope>NUCLEOTIDE SEQUENCE [LARGE SCALE GENOMIC DNA]</scope>
    <source>
        <strain evidence="2">SK</strain>
    </source>
</reference>
<dbReference type="EMBL" id="LGIA01000176">
    <property type="protein sequence ID" value="KOH43799.1"/>
    <property type="molecule type" value="Genomic_DNA"/>
</dbReference>
<sequence length="48" mass="5782">MECRVFVFFGALCKADQHFINSCLIKYLPHVMKDIDQRLNFERRTECD</sequence>
<proteinExistence type="predicted"/>
<dbReference type="Proteomes" id="UP000036958">
    <property type="component" value="Unassembled WGS sequence"/>
</dbReference>
<comment type="caution">
    <text evidence="1">The sequence shown here is derived from an EMBL/GenBank/DDBJ whole genome shotgun (WGS) entry which is preliminary data.</text>
</comment>
<evidence type="ECO:0000313" key="2">
    <source>
        <dbReference type="Proteomes" id="UP000036958"/>
    </source>
</evidence>
<organism evidence="1 2">
    <name type="scientific">Sunxiuqinia dokdonensis</name>
    <dbReference type="NCBI Taxonomy" id="1409788"/>
    <lineage>
        <taxon>Bacteria</taxon>
        <taxon>Pseudomonadati</taxon>
        <taxon>Bacteroidota</taxon>
        <taxon>Bacteroidia</taxon>
        <taxon>Marinilabiliales</taxon>
        <taxon>Prolixibacteraceae</taxon>
        <taxon>Sunxiuqinia</taxon>
    </lineage>
</organism>
<accession>A0A0L8V5S9</accession>
<dbReference type="AlphaFoldDB" id="A0A0L8V5S9"/>
<protein>
    <submittedName>
        <fullName evidence="1">Uncharacterized protein</fullName>
    </submittedName>
</protein>
<name>A0A0L8V5S9_9BACT</name>
<dbReference type="STRING" id="1409788.NC99_32950"/>
<evidence type="ECO:0000313" key="1">
    <source>
        <dbReference type="EMBL" id="KOH43799.1"/>
    </source>
</evidence>
<keyword evidence="2" id="KW-1185">Reference proteome</keyword>
<gene>
    <name evidence="1" type="ORF">NC99_32950</name>
</gene>